<sequence>MALAGVSAAGAIERPKSIIAEPYERSPRAITRPAGRADRDWRRGRRTPEIRMTPQPRAAAPLEAPRYDGQGRRLNVPGRPDTYDQIGRANQGLRRTPPVYSSPTVRTDAGSRINQLAPR</sequence>
<reference evidence="3" key="1">
    <citation type="journal article" date="2019" name="Int. J. Syst. Evol. Microbiol.">
        <title>The Global Catalogue of Microorganisms (GCM) 10K type strain sequencing project: providing services to taxonomists for standard genome sequencing and annotation.</title>
        <authorList>
            <consortium name="The Broad Institute Genomics Platform"/>
            <consortium name="The Broad Institute Genome Sequencing Center for Infectious Disease"/>
            <person name="Wu L."/>
            <person name="Ma J."/>
        </authorList>
    </citation>
    <scope>NUCLEOTIDE SEQUENCE [LARGE SCALE GENOMIC DNA]</scope>
    <source>
        <strain evidence="3">KCTC 23707</strain>
    </source>
</reference>
<gene>
    <name evidence="2" type="ORF">ACFSCV_01305</name>
</gene>
<name>A0ABW4K0L4_9HYPH</name>
<dbReference type="EMBL" id="JBHUER010000001">
    <property type="protein sequence ID" value="MFD1701630.1"/>
    <property type="molecule type" value="Genomic_DNA"/>
</dbReference>
<feature type="region of interest" description="Disordered" evidence="1">
    <location>
        <begin position="23"/>
        <end position="48"/>
    </location>
</feature>
<comment type="caution">
    <text evidence="2">The sequence shown here is derived from an EMBL/GenBank/DDBJ whole genome shotgun (WGS) entry which is preliminary data.</text>
</comment>
<dbReference type="RefSeq" id="WP_378796236.1">
    <property type="nucleotide sequence ID" value="NZ_JBHUER010000001.1"/>
</dbReference>
<feature type="compositionally biased region" description="Basic and acidic residues" evidence="1">
    <location>
        <begin position="35"/>
        <end position="48"/>
    </location>
</feature>
<keyword evidence="3" id="KW-1185">Reference proteome</keyword>
<proteinExistence type="predicted"/>
<feature type="region of interest" description="Disordered" evidence="1">
    <location>
        <begin position="67"/>
        <end position="119"/>
    </location>
</feature>
<dbReference type="Proteomes" id="UP001597308">
    <property type="component" value="Unassembled WGS sequence"/>
</dbReference>
<evidence type="ECO:0000313" key="3">
    <source>
        <dbReference type="Proteomes" id="UP001597308"/>
    </source>
</evidence>
<accession>A0ABW4K0L4</accession>
<evidence type="ECO:0000313" key="2">
    <source>
        <dbReference type="EMBL" id="MFD1701630.1"/>
    </source>
</evidence>
<evidence type="ECO:0000256" key="1">
    <source>
        <dbReference type="SAM" id="MobiDB-lite"/>
    </source>
</evidence>
<protein>
    <submittedName>
        <fullName evidence="2">Uncharacterized protein</fullName>
    </submittedName>
</protein>
<organism evidence="2 3">
    <name type="scientific">Methylopila henanensis</name>
    <dbReference type="NCBI Taxonomy" id="873516"/>
    <lineage>
        <taxon>Bacteria</taxon>
        <taxon>Pseudomonadati</taxon>
        <taxon>Pseudomonadota</taxon>
        <taxon>Alphaproteobacteria</taxon>
        <taxon>Hyphomicrobiales</taxon>
        <taxon>Methylopilaceae</taxon>
        <taxon>Methylopila</taxon>
    </lineage>
</organism>